<evidence type="ECO:0000256" key="7">
    <source>
        <dbReference type="ARBA" id="ARBA00022824"/>
    </source>
</evidence>
<evidence type="ECO:0000256" key="4">
    <source>
        <dbReference type="ARBA" id="ARBA00022502"/>
    </source>
</evidence>
<feature type="compositionally biased region" description="Low complexity" evidence="11">
    <location>
        <begin position="9"/>
        <end position="24"/>
    </location>
</feature>
<feature type="transmembrane region" description="Helical" evidence="12">
    <location>
        <begin position="534"/>
        <end position="555"/>
    </location>
</feature>
<feature type="transmembrane region" description="Helical" evidence="12">
    <location>
        <begin position="639"/>
        <end position="660"/>
    </location>
</feature>
<evidence type="ECO:0000256" key="12">
    <source>
        <dbReference type="SAM" id="Phobius"/>
    </source>
</evidence>
<protein>
    <submittedName>
        <fullName evidence="13">Uncharacterized protein</fullName>
    </submittedName>
</protein>
<keyword evidence="4" id="KW-0337">GPI-anchor biosynthesis</keyword>
<dbReference type="CDD" id="cd16023">
    <property type="entry name" value="GPI_EPT_3"/>
    <property type="match status" value="1"/>
</dbReference>
<comment type="caution">
    <text evidence="13">The sequence shown here is derived from an EMBL/GenBank/DDBJ whole genome shotgun (WGS) entry which is preliminary data.</text>
</comment>
<dbReference type="UniPathway" id="UPA00196"/>
<sequence length="1088" mass="118199">MKTRRSLNSIGQAALGAQSQQQSSNNITAATAASYGVGEGEGAEEPEIKLASAHSRDPEVRKRNLFQQRVFKLSHSLLVLLLLFFASLHGVGLFLFTKGFLLTRLVLSEKSSCDVSPLGSGVDWKAGDITKGCWHPKTFNKAVVIVIDALRYDFTVPFGSGEDDNSTDVRQFHNALTAPHAIALRSPRNAILLPFIADPPTTTLQRLKGLTTGTLPTFIDAGSNFAGQVIDEDNLISQLKSVGKRTAFVGDDTWMSLFPGLFEEDMEHPYESLNVWDLHTVDNGVNEHIFPLLHPENASRWDVLIGHYLGVDHAGHRYGPDHFAMREKLVQMNGVIEELVGSIDDDTLLVVMGDHGMDPKGDHGGESQGELEAALWMYSKKPVFGEFPQGLDPNGGDYSGPQGARSVAQIDLVPTLSLLLGLPIPFNNLGAPIVEAFYGGGGVPGWKNLVDVSRLTAAQIKRYQAEYSGKNGEEIEGIEGINSIWDTAYQKLADVRKLGRKARAADWQNVFIELSRYQSETLRACRHVWARFDLVSMVAGVVVLVGSVAVMVVYARIFTGDLTELTDTLLTRMAKGLGIGTVLSVVDGVIARASQLGVPSVGELLGLSPLRMLLLAGSLGTIVGFFSATHYARRRLASLLPNSSWGALCLAFTFAHSIIFGSNSFTIWEDKILTFFLATFGFVALLSSQRLETVKRALGTYHSMVFLLLVRLSSISRLCREEQMPFCESTFYSSASSSVSAPRTLVILFIMALGLPSIIGSYYRHTNSYSGPAPVYIGFGFRLGLLLSALYWALDSADNGNWIPDLSEGVLKPLKTTVGQIVIAMGLLAGNLAYAYSSVCVDVRLEDPLANQPTTSPDDGEDMLLPPQSSKPIVRLLGTSNLHGSRYFMLLISWSLALILLQKPMGGASMGLLLWQILSLLELLHTLSLSDSAIGPVILGILGNSHFFSTGHQATLSAIQWESAFIPFSTIKYPWSPMLVIANSIGPQLLTALAVPLVALWKAPPTGTETLGKTAKAVSTYMLYHSVITLSAVACAGHLRRHLMLYRIFSPRFMLGGMVLLAVDAVVLLVAMWGTRVSFLSVGELFGY</sequence>
<organism evidence="13 14">
    <name type="scientific">Tuber borchii</name>
    <name type="common">White truffle</name>
    <dbReference type="NCBI Taxonomy" id="42251"/>
    <lineage>
        <taxon>Eukaryota</taxon>
        <taxon>Fungi</taxon>
        <taxon>Dikarya</taxon>
        <taxon>Ascomycota</taxon>
        <taxon>Pezizomycotina</taxon>
        <taxon>Pezizomycetes</taxon>
        <taxon>Pezizales</taxon>
        <taxon>Tuberaceae</taxon>
        <taxon>Tuber</taxon>
    </lineage>
</organism>
<keyword evidence="8 12" id="KW-1133">Transmembrane helix</keyword>
<keyword evidence="9 12" id="KW-0472">Membrane</keyword>
<feature type="transmembrane region" description="Helical" evidence="12">
    <location>
        <begin position="744"/>
        <end position="763"/>
    </location>
</feature>
<feature type="transmembrane region" description="Helical" evidence="12">
    <location>
        <begin position="613"/>
        <end position="632"/>
    </location>
</feature>
<dbReference type="InterPro" id="IPR017850">
    <property type="entry name" value="Alkaline_phosphatase_core_sf"/>
</dbReference>
<dbReference type="Pfam" id="PF01663">
    <property type="entry name" value="Phosphodiest"/>
    <property type="match status" value="1"/>
</dbReference>
<evidence type="ECO:0000313" key="14">
    <source>
        <dbReference type="Proteomes" id="UP000244722"/>
    </source>
</evidence>
<dbReference type="EMBL" id="NESQ01000202">
    <property type="protein sequence ID" value="PUU76127.1"/>
    <property type="molecule type" value="Genomic_DNA"/>
</dbReference>
<feature type="transmembrane region" description="Helical" evidence="12">
    <location>
        <begin position="576"/>
        <end position="593"/>
    </location>
</feature>
<dbReference type="InterPro" id="IPR002591">
    <property type="entry name" value="Phosphodiest/P_Trfase"/>
</dbReference>
<proteinExistence type="inferred from homology"/>
<dbReference type="PANTHER" id="PTHR23071">
    <property type="entry name" value="PHOSPHATIDYLINOSITOL GLYCAN"/>
    <property type="match status" value="1"/>
</dbReference>
<reference evidence="13 14" key="1">
    <citation type="submission" date="2017-04" db="EMBL/GenBank/DDBJ databases">
        <title>Draft genome sequence of Tuber borchii Vittad., a whitish edible truffle.</title>
        <authorList>
            <consortium name="DOE Joint Genome Institute"/>
            <person name="Murat C."/>
            <person name="Kuo A."/>
            <person name="Barry K.W."/>
            <person name="Clum A."/>
            <person name="Dockter R.B."/>
            <person name="Fauchery L."/>
            <person name="Iotti M."/>
            <person name="Kohler A."/>
            <person name="Labutti K."/>
            <person name="Lindquist E.A."/>
            <person name="Lipzen A."/>
            <person name="Ohm R.A."/>
            <person name="Wang M."/>
            <person name="Grigoriev I.V."/>
            <person name="Zambonelli A."/>
            <person name="Martin F.M."/>
        </authorList>
    </citation>
    <scope>NUCLEOTIDE SEQUENCE [LARGE SCALE GENOMIC DNA]</scope>
    <source>
        <strain evidence="13 14">Tbo3840</strain>
    </source>
</reference>
<dbReference type="GO" id="GO:0051377">
    <property type="term" value="F:mannose-ethanolamine phosphotransferase activity"/>
    <property type="evidence" value="ECO:0007669"/>
    <property type="project" value="InterPro"/>
</dbReference>
<dbReference type="STRING" id="42251.A0A2T6ZKV3"/>
<feature type="transmembrane region" description="Helical" evidence="12">
    <location>
        <begin position="1053"/>
        <end position="1073"/>
    </location>
</feature>
<comment type="pathway">
    <text evidence="2">Glycolipid biosynthesis; glycosylphosphatidylinositol-anchor biosynthesis.</text>
</comment>
<dbReference type="AlphaFoldDB" id="A0A2T6ZKV3"/>
<evidence type="ECO:0000256" key="11">
    <source>
        <dbReference type="SAM" id="MobiDB-lite"/>
    </source>
</evidence>
<dbReference type="Proteomes" id="UP000244722">
    <property type="component" value="Unassembled WGS sequence"/>
</dbReference>
<dbReference type="OrthoDB" id="272139at2759"/>
<dbReference type="InterPro" id="IPR039524">
    <property type="entry name" value="PIGO/GPI13"/>
</dbReference>
<evidence type="ECO:0000256" key="10">
    <source>
        <dbReference type="ARBA" id="ARBA00023180"/>
    </source>
</evidence>
<feature type="transmembrane region" description="Helical" evidence="12">
    <location>
        <begin position="814"/>
        <end position="836"/>
    </location>
</feature>
<feature type="transmembrane region" description="Helical" evidence="12">
    <location>
        <begin position="1021"/>
        <end position="1041"/>
    </location>
</feature>
<evidence type="ECO:0000313" key="13">
    <source>
        <dbReference type="EMBL" id="PUU76127.1"/>
    </source>
</evidence>
<dbReference type="PANTHER" id="PTHR23071:SF1">
    <property type="entry name" value="GPI ETHANOLAMINE PHOSPHATE TRANSFERASE 3"/>
    <property type="match status" value="1"/>
</dbReference>
<feature type="transmembrane region" description="Helical" evidence="12">
    <location>
        <begin position="775"/>
        <end position="794"/>
    </location>
</feature>
<feature type="transmembrane region" description="Helical" evidence="12">
    <location>
        <begin position="698"/>
        <end position="716"/>
    </location>
</feature>
<keyword evidence="6 12" id="KW-0812">Transmembrane</keyword>
<accession>A0A2T6ZKV3</accession>
<gene>
    <name evidence="13" type="ORF">B9Z19DRAFT_1089024</name>
</gene>
<dbReference type="GO" id="GO:0006506">
    <property type="term" value="P:GPI anchor biosynthetic process"/>
    <property type="evidence" value="ECO:0007669"/>
    <property type="project" value="UniProtKB-UniPathway"/>
</dbReference>
<dbReference type="InterPro" id="IPR037675">
    <property type="entry name" value="PIG-O_N"/>
</dbReference>
<keyword evidence="5" id="KW-0808">Transferase</keyword>
<feature type="transmembrane region" description="Helical" evidence="12">
    <location>
        <begin position="77"/>
        <end position="96"/>
    </location>
</feature>
<feature type="region of interest" description="Disordered" evidence="11">
    <location>
        <begin position="1"/>
        <end position="24"/>
    </location>
</feature>
<comment type="subcellular location">
    <subcellularLocation>
        <location evidence="1">Endoplasmic reticulum membrane</location>
        <topology evidence="1">Multi-pass membrane protein</topology>
    </subcellularLocation>
</comment>
<dbReference type="SUPFAM" id="SSF53649">
    <property type="entry name" value="Alkaline phosphatase-like"/>
    <property type="match status" value="1"/>
</dbReference>
<evidence type="ECO:0000256" key="1">
    <source>
        <dbReference type="ARBA" id="ARBA00004477"/>
    </source>
</evidence>
<feature type="transmembrane region" description="Helical" evidence="12">
    <location>
        <begin position="978"/>
        <end position="1001"/>
    </location>
</feature>
<dbReference type="GO" id="GO:0005789">
    <property type="term" value="C:endoplasmic reticulum membrane"/>
    <property type="evidence" value="ECO:0007669"/>
    <property type="project" value="UniProtKB-SubCell"/>
</dbReference>
<evidence type="ECO:0000256" key="9">
    <source>
        <dbReference type="ARBA" id="ARBA00023136"/>
    </source>
</evidence>
<evidence type="ECO:0000256" key="3">
    <source>
        <dbReference type="ARBA" id="ARBA00008695"/>
    </source>
</evidence>
<evidence type="ECO:0000256" key="2">
    <source>
        <dbReference type="ARBA" id="ARBA00004687"/>
    </source>
</evidence>
<name>A0A2T6ZKV3_TUBBO</name>
<keyword evidence="14" id="KW-1185">Reference proteome</keyword>
<feature type="transmembrane region" description="Helical" evidence="12">
    <location>
        <begin position="672"/>
        <end position="691"/>
    </location>
</feature>
<evidence type="ECO:0000256" key="6">
    <source>
        <dbReference type="ARBA" id="ARBA00022692"/>
    </source>
</evidence>
<keyword evidence="7" id="KW-0256">Endoplasmic reticulum</keyword>
<evidence type="ECO:0000256" key="8">
    <source>
        <dbReference type="ARBA" id="ARBA00022989"/>
    </source>
</evidence>
<keyword evidence="10" id="KW-0325">Glycoprotein</keyword>
<comment type="similarity">
    <text evidence="3">Belongs to the PIGG/PIGN/PIGO family. PIGO subfamily.</text>
</comment>
<evidence type="ECO:0000256" key="5">
    <source>
        <dbReference type="ARBA" id="ARBA00022679"/>
    </source>
</evidence>
<dbReference type="Gene3D" id="3.40.720.10">
    <property type="entry name" value="Alkaline Phosphatase, subunit A"/>
    <property type="match status" value="1"/>
</dbReference>